<evidence type="ECO:0000256" key="1">
    <source>
        <dbReference type="PROSITE-ProRule" id="PRU00176"/>
    </source>
</evidence>
<dbReference type="PROSITE" id="PS50102">
    <property type="entry name" value="RRM"/>
    <property type="match status" value="1"/>
</dbReference>
<dbReference type="SUPFAM" id="SSF54928">
    <property type="entry name" value="RNA-binding domain, RBD"/>
    <property type="match status" value="1"/>
</dbReference>
<organism evidence="4 5">
    <name type="scientific">Clitoria ternatea</name>
    <name type="common">Butterfly pea</name>
    <dbReference type="NCBI Taxonomy" id="43366"/>
    <lineage>
        <taxon>Eukaryota</taxon>
        <taxon>Viridiplantae</taxon>
        <taxon>Streptophyta</taxon>
        <taxon>Embryophyta</taxon>
        <taxon>Tracheophyta</taxon>
        <taxon>Spermatophyta</taxon>
        <taxon>Magnoliopsida</taxon>
        <taxon>eudicotyledons</taxon>
        <taxon>Gunneridae</taxon>
        <taxon>Pentapetalae</taxon>
        <taxon>rosids</taxon>
        <taxon>fabids</taxon>
        <taxon>Fabales</taxon>
        <taxon>Fabaceae</taxon>
        <taxon>Papilionoideae</taxon>
        <taxon>50 kb inversion clade</taxon>
        <taxon>NPAAA clade</taxon>
        <taxon>indigoferoid/millettioid clade</taxon>
        <taxon>Phaseoleae</taxon>
        <taxon>Clitoria</taxon>
    </lineage>
</organism>
<keyword evidence="5" id="KW-1185">Reference proteome</keyword>
<dbReference type="Pfam" id="PF01426">
    <property type="entry name" value="BAH"/>
    <property type="match status" value="1"/>
</dbReference>
<dbReference type="GO" id="GO:0003723">
    <property type="term" value="F:RNA binding"/>
    <property type="evidence" value="ECO:0007669"/>
    <property type="project" value="UniProtKB-UniRule"/>
</dbReference>
<dbReference type="InterPro" id="IPR000504">
    <property type="entry name" value="RRM_dom"/>
</dbReference>
<dbReference type="Gene3D" id="2.30.30.490">
    <property type="match status" value="1"/>
</dbReference>
<feature type="domain" description="BAH" evidence="3">
    <location>
        <begin position="35"/>
        <end position="161"/>
    </location>
</feature>
<gene>
    <name evidence="4" type="ORF">RJT34_26810</name>
</gene>
<dbReference type="InterPro" id="IPR001025">
    <property type="entry name" value="BAH_dom"/>
</dbReference>
<keyword evidence="1" id="KW-0694">RNA-binding</keyword>
<evidence type="ECO:0008006" key="6">
    <source>
        <dbReference type="Google" id="ProtNLM"/>
    </source>
</evidence>
<protein>
    <recommendedName>
        <fullName evidence="6">BAH domain-containing protein</fullName>
    </recommendedName>
</protein>
<feature type="domain" description="RRM" evidence="2">
    <location>
        <begin position="308"/>
        <end position="391"/>
    </location>
</feature>
<comment type="caution">
    <text evidence="4">The sequence shown here is derived from an EMBL/GenBank/DDBJ whole genome shotgun (WGS) entry which is preliminary data.</text>
</comment>
<dbReference type="AlphaFoldDB" id="A0AAN9F7M6"/>
<sequence>MSQGNGVDFKWGSKRGVGVKNKAVQFYESFVYEGVEYFVYDCVYTYIKAHYETCIAKLVKIYETPARQKMVRVVWFLRPADIRHFLGDYEPRWNELFLPSGDQPKAVSGVCQLESIIGKCNVVCTSKDKRNSEPSEMELKMAHYFFNCTYDVVRCKITDKFTDEIGGVKVEQFFNRKGSKKTSNHLNETNIGPKIVIETRNDPSTILHSQVNDKAEVRTSENVLPKRSSHSFPYKKRKIEGEKSTIGRSTETPQEEEIDEKLELRLEERAKTCKKVIDVTERPYAVSLSKSLLLPWDERLQKAQELGTLVLLNNLDPSYTSYEVEDLVFHALNEKVEARMIEWSPITNTYYGRALIIFKTKDAAESAISKLNKRCLSLGDGRIVSATKGTLSKPGNKEKFSGHLVIEQAALQKRRQEMRNAVSTSHCSQSNSIENDMAIEWLLHYERFNACRNALYQQQMTEIQDVKSKLKSDSIIVASLS</sequence>
<dbReference type="CDD" id="cd00590">
    <property type="entry name" value="RRM_SF"/>
    <property type="match status" value="1"/>
</dbReference>
<accession>A0AAN9F7M6</accession>
<dbReference type="InterPro" id="IPR043151">
    <property type="entry name" value="BAH_sf"/>
</dbReference>
<dbReference type="Proteomes" id="UP001359559">
    <property type="component" value="Unassembled WGS sequence"/>
</dbReference>
<evidence type="ECO:0000313" key="5">
    <source>
        <dbReference type="Proteomes" id="UP001359559"/>
    </source>
</evidence>
<name>A0AAN9F7M6_CLITE</name>
<dbReference type="InterPro" id="IPR035979">
    <property type="entry name" value="RBD_domain_sf"/>
</dbReference>
<evidence type="ECO:0000259" key="3">
    <source>
        <dbReference type="PROSITE" id="PS51038"/>
    </source>
</evidence>
<dbReference type="FunFam" id="2.30.30.490:FF:000017">
    <property type="entry name" value="Bromo-adjacent homology (BAH) domain-containing protein"/>
    <property type="match status" value="1"/>
</dbReference>
<reference evidence="4 5" key="1">
    <citation type="submission" date="2024-01" db="EMBL/GenBank/DDBJ databases">
        <title>The genomes of 5 underutilized Papilionoideae crops provide insights into root nodulation and disease resistance.</title>
        <authorList>
            <person name="Yuan L."/>
        </authorList>
    </citation>
    <scope>NUCLEOTIDE SEQUENCE [LARGE SCALE GENOMIC DNA]</scope>
    <source>
        <strain evidence="4">LY-2023</strain>
        <tissue evidence="4">Leaf</tissue>
    </source>
</reference>
<dbReference type="PANTHER" id="PTHR47073:SF5">
    <property type="entry name" value="BAH DOMAIN PROTEIN"/>
    <property type="match status" value="1"/>
</dbReference>
<evidence type="ECO:0000259" key="2">
    <source>
        <dbReference type="PROSITE" id="PS50102"/>
    </source>
</evidence>
<evidence type="ECO:0000313" key="4">
    <source>
        <dbReference type="EMBL" id="KAK7271154.1"/>
    </source>
</evidence>
<proteinExistence type="predicted"/>
<dbReference type="PROSITE" id="PS51038">
    <property type="entry name" value="BAH"/>
    <property type="match status" value="1"/>
</dbReference>
<dbReference type="EMBL" id="JAYKXN010000007">
    <property type="protein sequence ID" value="KAK7271154.1"/>
    <property type="molecule type" value="Genomic_DNA"/>
</dbReference>
<dbReference type="GO" id="GO:0003682">
    <property type="term" value="F:chromatin binding"/>
    <property type="evidence" value="ECO:0007669"/>
    <property type="project" value="InterPro"/>
</dbReference>
<dbReference type="PANTHER" id="PTHR47073">
    <property type="entry name" value="PROTEIN ANTI-SILENCING 1"/>
    <property type="match status" value="1"/>
</dbReference>